<name>A0ABY9MDQ1_9BURK</name>
<dbReference type="Proteomes" id="UP001234798">
    <property type="component" value="Plasmid unnamed"/>
</dbReference>
<evidence type="ECO:0000313" key="3">
    <source>
        <dbReference type="Proteomes" id="UP001234798"/>
    </source>
</evidence>
<dbReference type="RefSeq" id="WP_306951784.1">
    <property type="nucleotide sequence ID" value="NZ_CP132977.1"/>
</dbReference>
<evidence type="ECO:0000313" key="2">
    <source>
        <dbReference type="EMBL" id="WMD23897.1"/>
    </source>
</evidence>
<geneLocation type="plasmid" evidence="2 3">
    <name>unnamed</name>
</geneLocation>
<feature type="region of interest" description="Disordered" evidence="1">
    <location>
        <begin position="31"/>
        <end position="71"/>
    </location>
</feature>
<organism evidence="2 3">
    <name type="scientific">Achromobacter seleniivolatilans</name>
    <dbReference type="NCBI Taxonomy" id="3047478"/>
    <lineage>
        <taxon>Bacteria</taxon>
        <taxon>Pseudomonadati</taxon>
        <taxon>Pseudomonadota</taxon>
        <taxon>Betaproteobacteria</taxon>
        <taxon>Burkholderiales</taxon>
        <taxon>Alcaligenaceae</taxon>
        <taxon>Achromobacter</taxon>
    </lineage>
</organism>
<gene>
    <name evidence="2" type="ORF">RAS12_30155</name>
</gene>
<proteinExistence type="predicted"/>
<feature type="compositionally biased region" description="Low complexity" evidence="1">
    <location>
        <begin position="42"/>
        <end position="51"/>
    </location>
</feature>
<dbReference type="EMBL" id="CP132977">
    <property type="protein sequence ID" value="WMD23897.1"/>
    <property type="molecule type" value="Genomic_DNA"/>
</dbReference>
<keyword evidence="3" id="KW-1185">Reference proteome</keyword>
<sequence>MPKAVNTVWHFNQESLVVRWVNGRVEAVESDNLAGQERRPRASASAASPRPLSTRHLSAIASARSEQRVAA</sequence>
<evidence type="ECO:0000256" key="1">
    <source>
        <dbReference type="SAM" id="MobiDB-lite"/>
    </source>
</evidence>
<accession>A0ABY9MDQ1</accession>
<protein>
    <recommendedName>
        <fullName evidence="4">DUF2442 domain-containing protein</fullName>
    </recommendedName>
</protein>
<reference evidence="2 3" key="1">
    <citation type="submission" date="2023-08" db="EMBL/GenBank/DDBJ databases">
        <title>Achromobacter seleniivolatilans sp. nov., isolated from seleniferous soil.</title>
        <authorList>
            <person name="Zhang S."/>
            <person name="Li K."/>
            <person name="Peng J."/>
            <person name="Zhao Q."/>
            <person name="Wang H."/>
            <person name="Guo Y."/>
        </authorList>
    </citation>
    <scope>NUCLEOTIDE SEQUENCE [LARGE SCALE GENOMIC DNA]</scope>
    <source>
        <strain evidence="2 3">R39</strain>
        <plasmid evidence="2 3">unnamed</plasmid>
    </source>
</reference>
<keyword evidence="2" id="KW-0614">Plasmid</keyword>
<evidence type="ECO:0008006" key="4">
    <source>
        <dbReference type="Google" id="ProtNLM"/>
    </source>
</evidence>